<name>A0AAN6RXM1_9PEZI</name>
<dbReference type="InterPro" id="IPR024527">
    <property type="entry name" value="Eisosome1"/>
</dbReference>
<evidence type="ECO:0000256" key="1">
    <source>
        <dbReference type="SAM" id="Coils"/>
    </source>
</evidence>
<feature type="compositionally biased region" description="Low complexity" evidence="2">
    <location>
        <begin position="141"/>
        <end position="161"/>
    </location>
</feature>
<feature type="compositionally biased region" description="Basic and acidic residues" evidence="2">
    <location>
        <begin position="598"/>
        <end position="617"/>
    </location>
</feature>
<feature type="compositionally biased region" description="Pro residues" evidence="2">
    <location>
        <begin position="102"/>
        <end position="111"/>
    </location>
</feature>
<dbReference type="AlphaFoldDB" id="A0AAN6RXM1"/>
<comment type="caution">
    <text evidence="3">The sequence shown here is derived from an EMBL/GenBank/DDBJ whole genome shotgun (WGS) entry which is preliminary data.</text>
</comment>
<feature type="compositionally biased region" description="Basic and acidic residues" evidence="2">
    <location>
        <begin position="472"/>
        <end position="558"/>
    </location>
</feature>
<sequence length="910" mass="97402">MSASLASSAGASRPMMLAGHHHSAPLKYANAEDLPSYPSPGLKPGDAAASAAATLGWANSASSAASPASPRARLGSLPAPEPIAHQRSQDALLAAGLAQGPRQPPPSPPSDWGPTAANLAFRTPRTPPPIVESPEFSKRNSMSAAKGAMASSSRPRARSSPQSPPERDPDLDHTSSGAYALSAATIAHQPSLRQSSISVGDAGAVPYTTMDRQMFTSNPPVKPETDERNRAYVLHASALAMAKKMYEQQQKIIDSSTRAHARSLSLPTHDTASISSSVSEDQPPPLVDRNLQAAAYRLAQERLAKLQEEHDRQRGLQDYYGSPPTPQHSKFSNLSRKLTRKRSSSDGDVLEDQRRSEQIRKQMSLLNHKLSAVDEEKRARDQEALLATAQRNVKAQLQEMDQKVQSEKGQAVHSTPADWGRKAKVAAQARFDNNSTVGKVDIGGGKLMERSEVESIATKNVQPLLDEINDRAAKEKERLEGERLEKERQKEKAERDKRRESEVQEIHKQLKDQQKDADRARKAEFKQQEKAQKAEAKALKAEQRQAAKEERHKEHEANTEPATATAETEDQSQPPPPERRSSTIGRVRALSINFTKRPPREKPKSSVERPSSAEDGHPPSPTGKMRAWLLSRFARPRSKSTSTVAPPPAAEEGDHPEPKRGFIGGAALARLQGKRFSTPVSSAAGATPAAGEGDPKGKGKQREVIPALVLPSPGTTPSFTTAAAELPTPSPSMPPDSSMHEVAMAGRDAPTPPTNTTAIPGDEQGESSTTSATRPPLLALPQQQQTQQQPVSSQVSQASIPVSAPPSARSVSSLTPSNNGEEDITGRPSVSTLGGGGNDADREEEEDGKFVEARSEPATSGSVGSSGNVVTTALAPPPPVPQLLPVTALLGRGVNGRASPFRESRFSENL</sequence>
<dbReference type="GO" id="GO:0070941">
    <property type="term" value="P:eisosome assembly"/>
    <property type="evidence" value="ECO:0007669"/>
    <property type="project" value="TreeGrafter"/>
</dbReference>
<dbReference type="Proteomes" id="UP001303889">
    <property type="component" value="Unassembled WGS sequence"/>
</dbReference>
<evidence type="ECO:0000313" key="4">
    <source>
        <dbReference type="Proteomes" id="UP001303889"/>
    </source>
</evidence>
<feature type="region of interest" description="Disordered" evidence="2">
    <location>
        <begin position="30"/>
        <end position="182"/>
    </location>
</feature>
<keyword evidence="1" id="KW-0175">Coiled coil</keyword>
<evidence type="ECO:0000313" key="3">
    <source>
        <dbReference type="EMBL" id="KAK3906559.1"/>
    </source>
</evidence>
<keyword evidence="4" id="KW-1185">Reference proteome</keyword>
<feature type="region of interest" description="Disordered" evidence="2">
    <location>
        <begin position="209"/>
        <end position="229"/>
    </location>
</feature>
<feature type="compositionally biased region" description="Low complexity" evidence="2">
    <location>
        <begin position="47"/>
        <end position="73"/>
    </location>
</feature>
<feature type="compositionally biased region" description="Low complexity" evidence="2">
    <location>
        <begin position="859"/>
        <end position="874"/>
    </location>
</feature>
<dbReference type="PANTHER" id="PTHR28298:SF1">
    <property type="entry name" value="EISOSOME PROTEIN 1"/>
    <property type="match status" value="1"/>
</dbReference>
<dbReference type="PANTHER" id="PTHR28298">
    <property type="entry name" value="EISOSOME PROTEIN 1"/>
    <property type="match status" value="1"/>
</dbReference>
<feature type="compositionally biased region" description="Low complexity" evidence="2">
    <location>
        <begin position="775"/>
        <end position="813"/>
    </location>
</feature>
<feature type="region of interest" description="Disordered" evidence="2">
    <location>
        <begin position="253"/>
        <end position="286"/>
    </location>
</feature>
<evidence type="ECO:0008006" key="5">
    <source>
        <dbReference type="Google" id="ProtNLM"/>
    </source>
</evidence>
<reference evidence="3" key="1">
    <citation type="journal article" date="2023" name="Mol. Phylogenet. Evol.">
        <title>Genome-scale phylogeny and comparative genomics of the fungal order Sordariales.</title>
        <authorList>
            <person name="Hensen N."/>
            <person name="Bonometti L."/>
            <person name="Westerberg I."/>
            <person name="Brannstrom I.O."/>
            <person name="Guillou S."/>
            <person name="Cros-Aarteil S."/>
            <person name="Calhoun S."/>
            <person name="Haridas S."/>
            <person name="Kuo A."/>
            <person name="Mondo S."/>
            <person name="Pangilinan J."/>
            <person name="Riley R."/>
            <person name="LaButti K."/>
            <person name="Andreopoulos B."/>
            <person name="Lipzen A."/>
            <person name="Chen C."/>
            <person name="Yan M."/>
            <person name="Daum C."/>
            <person name="Ng V."/>
            <person name="Clum A."/>
            <person name="Steindorff A."/>
            <person name="Ohm R.A."/>
            <person name="Martin F."/>
            <person name="Silar P."/>
            <person name="Natvig D.O."/>
            <person name="Lalanne C."/>
            <person name="Gautier V."/>
            <person name="Ament-Velasquez S.L."/>
            <person name="Kruys A."/>
            <person name="Hutchinson M.I."/>
            <person name="Powell A.J."/>
            <person name="Barry K."/>
            <person name="Miller A.N."/>
            <person name="Grigoriev I.V."/>
            <person name="Debuchy R."/>
            <person name="Gladieux P."/>
            <person name="Hiltunen Thoren M."/>
            <person name="Johannesson H."/>
        </authorList>
    </citation>
    <scope>NUCLEOTIDE SEQUENCE</scope>
    <source>
        <strain evidence="3">CBS 103.79</strain>
    </source>
</reference>
<feature type="compositionally biased region" description="Polar residues" evidence="2">
    <location>
        <begin position="265"/>
        <end position="280"/>
    </location>
</feature>
<feature type="coiled-coil region" evidence="1">
    <location>
        <begin position="372"/>
        <end position="399"/>
    </location>
</feature>
<feature type="region of interest" description="Disordered" evidence="2">
    <location>
        <begin position="308"/>
        <end position="356"/>
    </location>
</feature>
<dbReference type="EMBL" id="MU855324">
    <property type="protein sequence ID" value="KAK3906559.1"/>
    <property type="molecule type" value="Genomic_DNA"/>
</dbReference>
<reference evidence="3" key="2">
    <citation type="submission" date="2023-05" db="EMBL/GenBank/DDBJ databases">
        <authorList>
            <consortium name="Lawrence Berkeley National Laboratory"/>
            <person name="Steindorff A."/>
            <person name="Hensen N."/>
            <person name="Bonometti L."/>
            <person name="Westerberg I."/>
            <person name="Brannstrom I.O."/>
            <person name="Guillou S."/>
            <person name="Cros-Aarteil S."/>
            <person name="Calhoun S."/>
            <person name="Haridas S."/>
            <person name="Kuo A."/>
            <person name="Mondo S."/>
            <person name="Pangilinan J."/>
            <person name="Riley R."/>
            <person name="Labutti K."/>
            <person name="Andreopoulos B."/>
            <person name="Lipzen A."/>
            <person name="Chen C."/>
            <person name="Yanf M."/>
            <person name="Daum C."/>
            <person name="Ng V."/>
            <person name="Clum A."/>
            <person name="Ohm R."/>
            <person name="Martin F."/>
            <person name="Silar P."/>
            <person name="Natvig D."/>
            <person name="Lalanne C."/>
            <person name="Gautier V."/>
            <person name="Ament-Velasquez S.L."/>
            <person name="Kruys A."/>
            <person name="Hutchinson M.I."/>
            <person name="Powell A.J."/>
            <person name="Barry K."/>
            <person name="Miller A.N."/>
            <person name="Grigoriev I.V."/>
            <person name="Debuchy R."/>
            <person name="Gladieux P."/>
            <person name="Thoren M.H."/>
            <person name="Johannesson H."/>
        </authorList>
    </citation>
    <scope>NUCLEOTIDE SEQUENCE</scope>
    <source>
        <strain evidence="3">CBS 103.79</strain>
    </source>
</reference>
<evidence type="ECO:0000256" key="2">
    <source>
        <dbReference type="SAM" id="MobiDB-lite"/>
    </source>
</evidence>
<feature type="compositionally biased region" description="Polar residues" evidence="2">
    <location>
        <begin position="210"/>
        <end position="219"/>
    </location>
</feature>
<feature type="compositionally biased region" description="Basic and acidic residues" evidence="2">
    <location>
        <begin position="693"/>
        <end position="703"/>
    </location>
</feature>
<accession>A0AAN6RXM1</accession>
<feature type="region of interest" description="Disordered" evidence="2">
    <location>
        <begin position="472"/>
        <end position="883"/>
    </location>
</feature>
<protein>
    <recommendedName>
        <fullName evidence="5">Eisosome protein 1</fullName>
    </recommendedName>
</protein>
<organism evidence="3 4">
    <name type="scientific">Staphylotrichum tortipilum</name>
    <dbReference type="NCBI Taxonomy" id="2831512"/>
    <lineage>
        <taxon>Eukaryota</taxon>
        <taxon>Fungi</taxon>
        <taxon>Dikarya</taxon>
        <taxon>Ascomycota</taxon>
        <taxon>Pezizomycotina</taxon>
        <taxon>Sordariomycetes</taxon>
        <taxon>Sordariomycetidae</taxon>
        <taxon>Sordariales</taxon>
        <taxon>Chaetomiaceae</taxon>
        <taxon>Staphylotrichum</taxon>
    </lineage>
</organism>
<dbReference type="Pfam" id="PF12757">
    <property type="entry name" value="Eisosome1"/>
    <property type="match status" value="1"/>
</dbReference>
<proteinExistence type="predicted"/>
<gene>
    <name evidence="3" type="ORF">C8A05DRAFT_29600</name>
</gene>